<keyword evidence="3" id="KW-1185">Reference proteome</keyword>
<name>A0A0A0Y908_WSSVS</name>
<organism evidence="2 3">
    <name type="scientific">White spot syndrome virus (isolate Shrimp/China/Tongan/1996)</name>
    <name type="common">WSSV</name>
    <name type="synonym">White spot bacilliform virus</name>
    <dbReference type="NCBI Taxonomy" id="654913"/>
    <lineage>
        <taxon>Viruses</taxon>
        <taxon>Viruses incertae sedis</taxon>
        <taxon>Naldaviricetes</taxon>
        <taxon>Nimaviridae</taxon>
        <taxon>Whispovirus</taxon>
        <taxon>White spot syndrome virus</taxon>
    </lineage>
</organism>
<accession>A0A0A0Y908</accession>
<organismHost>
    <name type="scientific">Crustacea</name>
    <name type="common">crustaceans</name>
    <dbReference type="NCBI Taxonomy" id="6657"/>
</organismHost>
<dbReference type="Proteomes" id="UP000000327">
    <property type="component" value="Segment"/>
</dbReference>
<feature type="region of interest" description="Disordered" evidence="1">
    <location>
        <begin position="47"/>
        <end position="68"/>
    </location>
</feature>
<evidence type="ECO:0000313" key="3">
    <source>
        <dbReference type="Proteomes" id="UP000000327"/>
    </source>
</evidence>
<proteinExistence type="predicted"/>
<protein>
    <submittedName>
        <fullName evidence="2">Wsv391</fullName>
    </submittedName>
</protein>
<sequence>MCYPSRQLEIGAVISRRYFHPSQKAREIYQTVSRLREVPIQHVVQERRQTPQSILSPSLQRTNISGKE</sequence>
<feature type="compositionally biased region" description="Polar residues" evidence="1">
    <location>
        <begin position="50"/>
        <end position="68"/>
    </location>
</feature>
<evidence type="ECO:0000313" key="2">
    <source>
        <dbReference type="EMBL" id="AIX03683.1"/>
    </source>
</evidence>
<dbReference type="EMBL" id="AF332093">
    <property type="protein sequence ID" value="AIX03683.1"/>
    <property type="molecule type" value="Genomic_DNA"/>
</dbReference>
<evidence type="ECO:0000256" key="1">
    <source>
        <dbReference type="SAM" id="MobiDB-lite"/>
    </source>
</evidence>
<reference evidence="2 3" key="1">
    <citation type="journal article" date="2001" name="J. Virol.">
        <title>Complete genome sequence of the shrimp white spot bacilliform virus.</title>
        <authorList>
            <person name="Yang F."/>
            <person name="He J."/>
            <person name="Lin X."/>
            <person name="Li Q."/>
            <person name="Pan D."/>
            <person name="Zhang X."/>
            <person name="Xu X."/>
        </authorList>
    </citation>
    <scope>NUCLEOTIDE SEQUENCE [LARGE SCALE GENOMIC DNA]</scope>
    <source>
        <strain evidence="3">Isolate Shrimp/China/Tongan/1996</strain>
    </source>
</reference>